<dbReference type="EMBL" id="JASNQZ010000011">
    <property type="protein sequence ID" value="KAL0951766.1"/>
    <property type="molecule type" value="Genomic_DNA"/>
</dbReference>
<evidence type="ECO:0000313" key="5">
    <source>
        <dbReference type="Proteomes" id="UP001556367"/>
    </source>
</evidence>
<feature type="signal peptide" evidence="3">
    <location>
        <begin position="1"/>
        <end position="21"/>
    </location>
</feature>
<sequence>MPQLFPQLVLLLSWCFSRALAQNFTTCVDDGLDWYTGLVGETPCRTYERLRQICNSNYKVTLFSAENPNVCHEQLGDCCCNSIAFGLAVLCSNCQVGGRGNGHDAGPGSYATFLRGGRTNFCTPNSNQTFNTKVQAAVCNTGIKIPSTFYNLLWRDGSWCVEFTKEAITRDSAALGDKLLDGKCDLLASTSNVSSSLVFPSSTSSTTATASSNAVTSPRSKLNQGSIAGITIGVVGILLLASIMIWWTLSRRKRPKSWSSMIPYPTHAIDTRETGGIRSLAHTDVHGGKGRILDPRDNEEGLRFEPVAGRRKPLPDLPQGESSRSGSSGTLQIHGSGPGHASFPGNARQQSRLSQAYSQSPPAYSS</sequence>
<accession>A0ABR3J7Y7</accession>
<feature type="region of interest" description="Disordered" evidence="1">
    <location>
        <begin position="281"/>
        <end position="366"/>
    </location>
</feature>
<protein>
    <submittedName>
        <fullName evidence="4">Uncharacterized protein</fullName>
    </submittedName>
</protein>
<keyword evidence="3" id="KW-0732">Signal</keyword>
<name>A0ABR3J7Y7_9AGAR</name>
<feature type="compositionally biased region" description="Low complexity" evidence="1">
    <location>
        <begin position="200"/>
        <end position="217"/>
    </location>
</feature>
<feature type="compositionally biased region" description="Basic and acidic residues" evidence="1">
    <location>
        <begin position="281"/>
        <end position="303"/>
    </location>
</feature>
<comment type="caution">
    <text evidence="4">The sequence shown here is derived from an EMBL/GenBank/DDBJ whole genome shotgun (WGS) entry which is preliminary data.</text>
</comment>
<organism evidence="4 5">
    <name type="scientific">Hohenbuehelia grisea</name>
    <dbReference type="NCBI Taxonomy" id="104357"/>
    <lineage>
        <taxon>Eukaryota</taxon>
        <taxon>Fungi</taxon>
        <taxon>Dikarya</taxon>
        <taxon>Basidiomycota</taxon>
        <taxon>Agaricomycotina</taxon>
        <taxon>Agaricomycetes</taxon>
        <taxon>Agaricomycetidae</taxon>
        <taxon>Agaricales</taxon>
        <taxon>Pleurotineae</taxon>
        <taxon>Pleurotaceae</taxon>
        <taxon>Hohenbuehelia</taxon>
    </lineage>
</organism>
<keyword evidence="2" id="KW-0472">Membrane</keyword>
<feature type="chain" id="PRO_5047011545" evidence="3">
    <location>
        <begin position="22"/>
        <end position="366"/>
    </location>
</feature>
<evidence type="ECO:0000256" key="3">
    <source>
        <dbReference type="SAM" id="SignalP"/>
    </source>
</evidence>
<gene>
    <name evidence="4" type="ORF">HGRIS_008438</name>
</gene>
<keyword evidence="5" id="KW-1185">Reference proteome</keyword>
<reference evidence="5" key="1">
    <citation type="submission" date="2024-06" db="EMBL/GenBank/DDBJ databases">
        <title>Multi-omics analyses provide insights into the biosynthesis of the anticancer antibiotic pleurotin in Hohenbuehelia grisea.</title>
        <authorList>
            <person name="Weaver J.A."/>
            <person name="Alberti F."/>
        </authorList>
    </citation>
    <scope>NUCLEOTIDE SEQUENCE [LARGE SCALE GENOMIC DNA]</scope>
    <source>
        <strain evidence="5">T-177</strain>
    </source>
</reference>
<feature type="region of interest" description="Disordered" evidence="1">
    <location>
        <begin position="200"/>
        <end position="220"/>
    </location>
</feature>
<evidence type="ECO:0000256" key="1">
    <source>
        <dbReference type="SAM" id="MobiDB-lite"/>
    </source>
</evidence>
<dbReference type="Proteomes" id="UP001556367">
    <property type="component" value="Unassembled WGS sequence"/>
</dbReference>
<keyword evidence="2" id="KW-1133">Transmembrane helix</keyword>
<proteinExistence type="predicted"/>
<evidence type="ECO:0000256" key="2">
    <source>
        <dbReference type="SAM" id="Phobius"/>
    </source>
</evidence>
<feature type="compositionally biased region" description="Polar residues" evidence="1">
    <location>
        <begin position="347"/>
        <end position="366"/>
    </location>
</feature>
<keyword evidence="2" id="KW-0812">Transmembrane</keyword>
<evidence type="ECO:0000313" key="4">
    <source>
        <dbReference type="EMBL" id="KAL0951766.1"/>
    </source>
</evidence>
<feature type="compositionally biased region" description="Polar residues" evidence="1">
    <location>
        <begin position="320"/>
        <end position="333"/>
    </location>
</feature>
<feature type="transmembrane region" description="Helical" evidence="2">
    <location>
        <begin position="227"/>
        <end position="249"/>
    </location>
</feature>